<evidence type="ECO:0000313" key="6">
    <source>
        <dbReference type="Proteomes" id="UP000619534"/>
    </source>
</evidence>
<feature type="signal peptide" evidence="3">
    <location>
        <begin position="1"/>
        <end position="22"/>
    </location>
</feature>
<evidence type="ECO:0000313" key="5">
    <source>
        <dbReference type="EMBL" id="GGC79936.1"/>
    </source>
</evidence>
<dbReference type="RefSeq" id="WP_166761356.1">
    <property type="nucleotide sequence ID" value="NZ_BMCJ01000001.1"/>
</dbReference>
<evidence type="ECO:0000259" key="4">
    <source>
        <dbReference type="PROSITE" id="PS51352"/>
    </source>
</evidence>
<dbReference type="SUPFAM" id="SSF52833">
    <property type="entry name" value="Thioredoxin-like"/>
    <property type="match status" value="1"/>
</dbReference>
<name>A0ABQ1NTV3_9BACI</name>
<sequence>MKLMYKLSLPFFAVLLFLAACGQEIEENMSRDVGEFSAINEQGEEKSLEDYQGQYWVADFIFTNCDTVCPPMTANMARLQTMMEEEGIKDVQLVSFSVDPENDDPEVLTEFGNKFQADFANWDFLTGYDFDEIRQLSIKSFQSMLEEEPNSDQMMHGTRFYLVNPDGEAIKHYSGTESGSMEEILEDLKKTQ</sequence>
<dbReference type="PROSITE" id="PS51257">
    <property type="entry name" value="PROKAR_LIPOPROTEIN"/>
    <property type="match status" value="1"/>
</dbReference>
<keyword evidence="3" id="KW-0732">Signal</keyword>
<evidence type="ECO:0000256" key="3">
    <source>
        <dbReference type="SAM" id="SignalP"/>
    </source>
</evidence>
<dbReference type="InterPro" id="IPR036249">
    <property type="entry name" value="Thioredoxin-like_sf"/>
</dbReference>
<proteinExistence type="inferred from homology"/>
<dbReference type="Pfam" id="PF02630">
    <property type="entry name" value="SCO1-SenC"/>
    <property type="match status" value="1"/>
</dbReference>
<dbReference type="PROSITE" id="PS51352">
    <property type="entry name" value="THIOREDOXIN_2"/>
    <property type="match status" value="1"/>
</dbReference>
<dbReference type="InterPro" id="IPR003782">
    <property type="entry name" value="SCO1/SenC"/>
</dbReference>
<keyword evidence="2" id="KW-0186">Copper</keyword>
<organism evidence="5 6">
    <name type="scientific">Thalassobacillus devorans</name>
    <dbReference type="NCBI Taxonomy" id="279813"/>
    <lineage>
        <taxon>Bacteria</taxon>
        <taxon>Bacillati</taxon>
        <taxon>Bacillota</taxon>
        <taxon>Bacilli</taxon>
        <taxon>Bacillales</taxon>
        <taxon>Bacillaceae</taxon>
        <taxon>Thalassobacillus</taxon>
    </lineage>
</organism>
<dbReference type="PANTHER" id="PTHR12151:SF25">
    <property type="entry name" value="LINALOOL DEHYDRATASE_ISOMERASE DOMAIN-CONTAINING PROTEIN"/>
    <property type="match status" value="1"/>
</dbReference>
<evidence type="ECO:0000256" key="2">
    <source>
        <dbReference type="ARBA" id="ARBA00023008"/>
    </source>
</evidence>
<dbReference type="Gene3D" id="3.40.30.10">
    <property type="entry name" value="Glutaredoxin"/>
    <property type="match status" value="1"/>
</dbReference>
<reference evidence="6" key="1">
    <citation type="journal article" date="2019" name="Int. J. Syst. Evol. Microbiol.">
        <title>The Global Catalogue of Microorganisms (GCM) 10K type strain sequencing project: providing services to taxonomists for standard genome sequencing and annotation.</title>
        <authorList>
            <consortium name="The Broad Institute Genomics Platform"/>
            <consortium name="The Broad Institute Genome Sequencing Center for Infectious Disease"/>
            <person name="Wu L."/>
            <person name="Ma J."/>
        </authorList>
    </citation>
    <scope>NUCLEOTIDE SEQUENCE [LARGE SCALE GENOMIC DNA]</scope>
    <source>
        <strain evidence="6">CCM 7282</strain>
    </source>
</reference>
<dbReference type="EMBL" id="BMCJ01000001">
    <property type="protein sequence ID" value="GGC79936.1"/>
    <property type="molecule type" value="Genomic_DNA"/>
</dbReference>
<dbReference type="Proteomes" id="UP000619534">
    <property type="component" value="Unassembled WGS sequence"/>
</dbReference>
<feature type="domain" description="Thioredoxin" evidence="4">
    <location>
        <begin position="27"/>
        <end position="192"/>
    </location>
</feature>
<evidence type="ECO:0000256" key="1">
    <source>
        <dbReference type="ARBA" id="ARBA00010996"/>
    </source>
</evidence>
<gene>
    <name evidence="5" type="primary">ypmQ</name>
    <name evidence="5" type="ORF">GCM10007216_08050</name>
</gene>
<protein>
    <submittedName>
        <fullName evidence="5">SCO1 protein</fullName>
    </submittedName>
</protein>
<dbReference type="InterPro" id="IPR013766">
    <property type="entry name" value="Thioredoxin_domain"/>
</dbReference>
<dbReference type="PANTHER" id="PTHR12151">
    <property type="entry name" value="ELECTRON TRANSPORT PROTIN SCO1/SENC FAMILY MEMBER"/>
    <property type="match status" value="1"/>
</dbReference>
<comment type="caution">
    <text evidence="5">The sequence shown here is derived from an EMBL/GenBank/DDBJ whole genome shotgun (WGS) entry which is preliminary data.</text>
</comment>
<comment type="similarity">
    <text evidence="1">Belongs to the SCO1/2 family.</text>
</comment>
<accession>A0ABQ1NTV3</accession>
<feature type="chain" id="PRO_5045275814" evidence="3">
    <location>
        <begin position="23"/>
        <end position="192"/>
    </location>
</feature>
<dbReference type="CDD" id="cd02968">
    <property type="entry name" value="SCO"/>
    <property type="match status" value="1"/>
</dbReference>
<keyword evidence="6" id="KW-1185">Reference proteome</keyword>